<name>A0ABW1Z766_9BACT</name>
<dbReference type="InterPro" id="IPR051806">
    <property type="entry name" value="HAD-like_SPP"/>
</dbReference>
<dbReference type="SFLD" id="SFLDG01129">
    <property type="entry name" value="C1.5:_HAD__Beta-PGM__Phosphata"/>
    <property type="match status" value="1"/>
</dbReference>
<dbReference type="NCBIfam" id="TIGR01509">
    <property type="entry name" value="HAD-SF-IA-v3"/>
    <property type="match status" value="1"/>
</dbReference>
<dbReference type="InterPro" id="IPR023198">
    <property type="entry name" value="PGP-like_dom2"/>
</dbReference>
<protein>
    <submittedName>
        <fullName evidence="1">HAD-IA family hydrolase</fullName>
    </submittedName>
</protein>
<evidence type="ECO:0000313" key="2">
    <source>
        <dbReference type="Proteomes" id="UP001596391"/>
    </source>
</evidence>
<organism evidence="1 2">
    <name type="scientific">Granulicella cerasi</name>
    <dbReference type="NCBI Taxonomy" id="741063"/>
    <lineage>
        <taxon>Bacteria</taxon>
        <taxon>Pseudomonadati</taxon>
        <taxon>Acidobacteriota</taxon>
        <taxon>Terriglobia</taxon>
        <taxon>Terriglobales</taxon>
        <taxon>Acidobacteriaceae</taxon>
        <taxon>Granulicella</taxon>
    </lineage>
</organism>
<keyword evidence="2" id="KW-1185">Reference proteome</keyword>
<dbReference type="InterPro" id="IPR006439">
    <property type="entry name" value="HAD-SF_hydro_IA"/>
</dbReference>
<accession>A0ABW1Z766</accession>
<dbReference type="GO" id="GO:0016787">
    <property type="term" value="F:hydrolase activity"/>
    <property type="evidence" value="ECO:0007669"/>
    <property type="project" value="UniProtKB-KW"/>
</dbReference>
<gene>
    <name evidence="1" type="ORF">ACFQBQ_02710</name>
</gene>
<keyword evidence="1" id="KW-0378">Hydrolase</keyword>
<dbReference type="SFLD" id="SFLDG01135">
    <property type="entry name" value="C1.5.6:_HAD__Beta-PGM__Phospha"/>
    <property type="match status" value="1"/>
</dbReference>
<dbReference type="EMBL" id="JBHSWI010000001">
    <property type="protein sequence ID" value="MFC6644516.1"/>
    <property type="molecule type" value="Genomic_DNA"/>
</dbReference>
<dbReference type="Proteomes" id="UP001596391">
    <property type="component" value="Unassembled WGS sequence"/>
</dbReference>
<dbReference type="RefSeq" id="WP_263372450.1">
    <property type="nucleotide sequence ID" value="NZ_JAGSYD010000005.1"/>
</dbReference>
<dbReference type="SFLD" id="SFLDS00003">
    <property type="entry name" value="Haloacid_Dehalogenase"/>
    <property type="match status" value="1"/>
</dbReference>
<dbReference type="Gene3D" id="1.10.150.240">
    <property type="entry name" value="Putative phosphatase, domain 2"/>
    <property type="match status" value="1"/>
</dbReference>
<sequence length="220" mass="23579">MASFEAAALLFDMDGVLLSSIASAERCWKLWAKHYELPNWETFTIPHGVRAIDIVKMSAPWIDADEGLRVIEDMEIADVADVKVLPGAAALLASLPEGRWTIVTSASKRLMEARVKAAGLPLPPRFITANDVVKGKPDPEPYRKGAELLGFDPAQCVVVEDAPSGIKAGHGAGARVLGVVTSHTAEQVHEARADWVVQSLADVKLIECVGALMEFTAATV</sequence>
<proteinExistence type="predicted"/>
<evidence type="ECO:0000313" key="1">
    <source>
        <dbReference type="EMBL" id="MFC6644516.1"/>
    </source>
</evidence>
<comment type="caution">
    <text evidence="1">The sequence shown here is derived from an EMBL/GenBank/DDBJ whole genome shotgun (WGS) entry which is preliminary data.</text>
</comment>
<dbReference type="SUPFAM" id="SSF56784">
    <property type="entry name" value="HAD-like"/>
    <property type="match status" value="1"/>
</dbReference>
<dbReference type="PANTHER" id="PTHR43481:SF4">
    <property type="entry name" value="GLYCEROL-1-PHOSPHATE PHOSPHOHYDROLASE 1-RELATED"/>
    <property type="match status" value="1"/>
</dbReference>
<dbReference type="InterPro" id="IPR036412">
    <property type="entry name" value="HAD-like_sf"/>
</dbReference>
<dbReference type="PANTHER" id="PTHR43481">
    <property type="entry name" value="FRUCTOSE-1-PHOSPHATE PHOSPHATASE"/>
    <property type="match status" value="1"/>
</dbReference>
<dbReference type="InterPro" id="IPR023214">
    <property type="entry name" value="HAD_sf"/>
</dbReference>
<reference evidence="2" key="1">
    <citation type="journal article" date="2019" name="Int. J. Syst. Evol. Microbiol.">
        <title>The Global Catalogue of Microorganisms (GCM) 10K type strain sequencing project: providing services to taxonomists for standard genome sequencing and annotation.</title>
        <authorList>
            <consortium name="The Broad Institute Genomics Platform"/>
            <consortium name="The Broad Institute Genome Sequencing Center for Infectious Disease"/>
            <person name="Wu L."/>
            <person name="Ma J."/>
        </authorList>
    </citation>
    <scope>NUCLEOTIDE SEQUENCE [LARGE SCALE GENOMIC DNA]</scope>
    <source>
        <strain evidence="2">CGMCC 1.16026</strain>
    </source>
</reference>
<dbReference type="Gene3D" id="3.40.50.1000">
    <property type="entry name" value="HAD superfamily/HAD-like"/>
    <property type="match status" value="1"/>
</dbReference>
<dbReference type="Pfam" id="PF00702">
    <property type="entry name" value="Hydrolase"/>
    <property type="match status" value="1"/>
</dbReference>